<proteinExistence type="predicted"/>
<protein>
    <recommendedName>
        <fullName evidence="3">Suppressor of fused-like domain-containing protein</fullName>
    </recommendedName>
</protein>
<organism evidence="1 2">
    <name type="scientific">Niastella populi</name>
    <dbReference type="NCBI Taxonomy" id="550983"/>
    <lineage>
        <taxon>Bacteria</taxon>
        <taxon>Pseudomonadati</taxon>
        <taxon>Bacteroidota</taxon>
        <taxon>Chitinophagia</taxon>
        <taxon>Chitinophagales</taxon>
        <taxon>Chitinophagaceae</taxon>
        <taxon>Niastella</taxon>
    </lineage>
</organism>
<name>A0A1V9FK81_9BACT</name>
<sequence>MNIDLVYYKLYEFLQNNRPNFHHGIFKFISSPSLDSAVDIFQDLYDVNNNSLKSIFEEFSDVTNPVIDYMLFINGEEKYNILEFSFSTPTEYTFKYYWDQAVQDNFDQYLPENLKGKIVAWYMPGSDYRKRIAEKAAANPPKPVAIKRWQPVGQLMEEFEIRYLDPNHHGYPQCAGDRYLQLWKTHWNTYMVCTQGLFEENNATSLGFELYFETEEKPDPIDESWQANIVYELGKLLPKVTDLSQRFETYKYISVQIAMDGAPEDWSLNEHDNIGLLLGIEHEEFQNRNLQFGFRPVNVKLLRPAEVRVIKLMNAHGRQRLVDFFRQRGKATLSSLNRPSAVKEE</sequence>
<dbReference type="AlphaFoldDB" id="A0A1V9FK81"/>
<dbReference type="Proteomes" id="UP000192276">
    <property type="component" value="Unassembled WGS sequence"/>
</dbReference>
<gene>
    <name evidence="1" type="ORF">A4R26_22435</name>
</gene>
<dbReference type="OrthoDB" id="6556108at2"/>
<evidence type="ECO:0000313" key="1">
    <source>
        <dbReference type="EMBL" id="OQP58730.1"/>
    </source>
</evidence>
<comment type="caution">
    <text evidence="1">The sequence shown here is derived from an EMBL/GenBank/DDBJ whole genome shotgun (WGS) entry which is preliminary data.</text>
</comment>
<evidence type="ECO:0008006" key="3">
    <source>
        <dbReference type="Google" id="ProtNLM"/>
    </source>
</evidence>
<dbReference type="RefSeq" id="WP_081164943.1">
    <property type="nucleotide sequence ID" value="NZ_LWBP01000187.1"/>
</dbReference>
<reference evidence="2" key="1">
    <citation type="submission" date="2016-04" db="EMBL/GenBank/DDBJ databases">
        <authorList>
            <person name="Chen L."/>
            <person name="Zhuang W."/>
            <person name="Wang G."/>
        </authorList>
    </citation>
    <scope>NUCLEOTIDE SEQUENCE [LARGE SCALE GENOMIC DNA]</scope>
    <source>
        <strain evidence="2">208</strain>
    </source>
</reference>
<keyword evidence="2" id="KW-1185">Reference proteome</keyword>
<accession>A0A1V9FK81</accession>
<dbReference type="EMBL" id="LWBP01000187">
    <property type="protein sequence ID" value="OQP58730.1"/>
    <property type="molecule type" value="Genomic_DNA"/>
</dbReference>
<evidence type="ECO:0000313" key="2">
    <source>
        <dbReference type="Proteomes" id="UP000192276"/>
    </source>
</evidence>